<feature type="transmembrane region" description="Helical" evidence="6">
    <location>
        <begin position="167"/>
        <end position="188"/>
    </location>
</feature>
<comment type="caution">
    <text evidence="8">The sequence shown here is derived from an EMBL/GenBank/DDBJ whole genome shotgun (WGS) entry which is preliminary data.</text>
</comment>
<organism evidence="8 9">
    <name type="scientific">Comamonas testosteroni</name>
    <name type="common">Pseudomonas testosteroni</name>
    <dbReference type="NCBI Taxonomy" id="285"/>
    <lineage>
        <taxon>Bacteria</taxon>
        <taxon>Pseudomonadati</taxon>
        <taxon>Pseudomonadota</taxon>
        <taxon>Betaproteobacteria</taxon>
        <taxon>Burkholderiales</taxon>
        <taxon>Comamonadaceae</taxon>
        <taxon>Comamonas</taxon>
    </lineage>
</organism>
<feature type="transmembrane region" description="Helical" evidence="6">
    <location>
        <begin position="200"/>
        <end position="221"/>
    </location>
</feature>
<name>A0A8B4S2E1_COMTE</name>
<evidence type="ECO:0000256" key="2">
    <source>
        <dbReference type="ARBA" id="ARBA00007362"/>
    </source>
</evidence>
<dbReference type="AlphaFoldDB" id="A0A8B4S2E1"/>
<feature type="transmembrane region" description="Helical" evidence="6">
    <location>
        <begin position="284"/>
        <end position="302"/>
    </location>
</feature>
<evidence type="ECO:0000256" key="1">
    <source>
        <dbReference type="ARBA" id="ARBA00004141"/>
    </source>
</evidence>
<keyword evidence="3 6" id="KW-0812">Transmembrane</keyword>
<dbReference type="InterPro" id="IPR000620">
    <property type="entry name" value="EamA_dom"/>
</dbReference>
<feature type="transmembrane region" description="Helical" evidence="6">
    <location>
        <begin position="233"/>
        <end position="253"/>
    </location>
</feature>
<gene>
    <name evidence="8" type="primary">eamA_2</name>
    <name evidence="8" type="ORF">NCTC10698_01364</name>
</gene>
<keyword evidence="4 6" id="KW-1133">Transmembrane helix</keyword>
<evidence type="ECO:0000256" key="5">
    <source>
        <dbReference type="ARBA" id="ARBA00023136"/>
    </source>
</evidence>
<evidence type="ECO:0000313" key="9">
    <source>
        <dbReference type="Proteomes" id="UP000255070"/>
    </source>
</evidence>
<accession>A0A8B4S2E1</accession>
<keyword evidence="5 6" id="KW-0472">Membrane</keyword>
<evidence type="ECO:0000256" key="3">
    <source>
        <dbReference type="ARBA" id="ARBA00022692"/>
    </source>
</evidence>
<dbReference type="InterPro" id="IPR050638">
    <property type="entry name" value="AA-Vitamin_Transporters"/>
</dbReference>
<protein>
    <submittedName>
        <fullName evidence="8">Probable amino-acid metabolite efflux pump</fullName>
    </submittedName>
</protein>
<dbReference type="PANTHER" id="PTHR32322">
    <property type="entry name" value="INNER MEMBRANE TRANSPORTER"/>
    <property type="match status" value="1"/>
</dbReference>
<dbReference type="PANTHER" id="PTHR32322:SF2">
    <property type="entry name" value="EAMA DOMAIN-CONTAINING PROTEIN"/>
    <property type="match status" value="1"/>
</dbReference>
<proteinExistence type="inferred from homology"/>
<comment type="similarity">
    <text evidence="2">Belongs to the EamA transporter family.</text>
</comment>
<feature type="transmembrane region" description="Helical" evidence="6">
    <location>
        <begin position="21"/>
        <end position="39"/>
    </location>
</feature>
<evidence type="ECO:0000256" key="4">
    <source>
        <dbReference type="ARBA" id="ARBA00022989"/>
    </source>
</evidence>
<evidence type="ECO:0000313" key="8">
    <source>
        <dbReference type="EMBL" id="SUY75926.1"/>
    </source>
</evidence>
<dbReference type="GO" id="GO:0016020">
    <property type="term" value="C:membrane"/>
    <property type="evidence" value="ECO:0007669"/>
    <property type="project" value="UniProtKB-SubCell"/>
</dbReference>
<feature type="transmembrane region" description="Helical" evidence="6">
    <location>
        <begin position="260"/>
        <end position="278"/>
    </location>
</feature>
<dbReference type="InterPro" id="IPR037185">
    <property type="entry name" value="EmrE-like"/>
</dbReference>
<feature type="transmembrane region" description="Helical" evidence="6">
    <location>
        <begin position="51"/>
        <end position="69"/>
    </location>
</feature>
<dbReference type="Pfam" id="PF00892">
    <property type="entry name" value="EamA"/>
    <property type="match status" value="2"/>
</dbReference>
<dbReference type="Proteomes" id="UP000255070">
    <property type="component" value="Unassembled WGS sequence"/>
</dbReference>
<comment type="subcellular location">
    <subcellularLocation>
        <location evidence="1">Membrane</location>
        <topology evidence="1">Multi-pass membrane protein</topology>
    </subcellularLocation>
</comment>
<evidence type="ECO:0000256" key="6">
    <source>
        <dbReference type="SAM" id="Phobius"/>
    </source>
</evidence>
<dbReference type="EMBL" id="UFXL01000001">
    <property type="protein sequence ID" value="SUY75926.1"/>
    <property type="molecule type" value="Genomic_DNA"/>
</dbReference>
<sequence length="316" mass="34451">MQSQSRRARSWFFQAPRLAMLLPLYALVVLIWGSTWIALKMQLGSVPVELSIAYRFGLASLVLFAWLLLTRQWRAPRGAAIPRVLGQGLCLFSLNFVCFMHASETLTSGLAAVVFSSASIWNAFLARVIHGRRLAPNVLAGSALGLTGLVILFWPELQQGQHASWQGLLWALGGTLCFSCGNMLSASLQSLGYKPLHTNAWGMLAGTLLLLAYALIAGLPWHFDTSLQYTGALLYLAIPGSVIAFTAYLTLVGRLGPEKAAYATVLFPIVALNISALFEGYQWTAAGMLGLILVMAGNVLVFKPPRWLQRNDLQKA</sequence>
<feature type="domain" description="EamA" evidence="7">
    <location>
        <begin position="25"/>
        <end position="153"/>
    </location>
</feature>
<feature type="transmembrane region" description="Helical" evidence="6">
    <location>
        <begin position="138"/>
        <end position="155"/>
    </location>
</feature>
<dbReference type="SUPFAM" id="SSF103481">
    <property type="entry name" value="Multidrug resistance efflux transporter EmrE"/>
    <property type="match status" value="2"/>
</dbReference>
<reference evidence="8 9" key="1">
    <citation type="submission" date="2018-06" db="EMBL/GenBank/DDBJ databases">
        <authorList>
            <consortium name="Pathogen Informatics"/>
            <person name="Doyle S."/>
        </authorList>
    </citation>
    <scope>NUCLEOTIDE SEQUENCE [LARGE SCALE GENOMIC DNA]</scope>
    <source>
        <strain evidence="8 9">NCTC10698</strain>
    </source>
</reference>
<evidence type="ECO:0000259" key="7">
    <source>
        <dbReference type="Pfam" id="PF00892"/>
    </source>
</evidence>
<feature type="domain" description="EamA" evidence="7">
    <location>
        <begin position="166"/>
        <end position="302"/>
    </location>
</feature>
<feature type="transmembrane region" description="Helical" evidence="6">
    <location>
        <begin position="108"/>
        <end position="126"/>
    </location>
</feature>
<feature type="transmembrane region" description="Helical" evidence="6">
    <location>
        <begin position="81"/>
        <end position="102"/>
    </location>
</feature>
<keyword evidence="9" id="KW-1185">Reference proteome</keyword>